<accession>A0A834WRI4</accession>
<dbReference type="InterPro" id="IPR057670">
    <property type="entry name" value="SH3_retrovirus"/>
</dbReference>
<dbReference type="OrthoDB" id="1306223at2759"/>
<name>A0A834WRI4_9FABA</name>
<evidence type="ECO:0000313" key="6">
    <source>
        <dbReference type="Proteomes" id="UP000634136"/>
    </source>
</evidence>
<evidence type="ECO:0000259" key="3">
    <source>
        <dbReference type="Pfam" id="PF22936"/>
    </source>
</evidence>
<evidence type="ECO:0000313" key="5">
    <source>
        <dbReference type="EMBL" id="KAF7831648.1"/>
    </source>
</evidence>
<dbReference type="InterPro" id="IPR012337">
    <property type="entry name" value="RNaseH-like_sf"/>
</dbReference>
<dbReference type="Pfam" id="PF25597">
    <property type="entry name" value="SH3_retrovirus"/>
    <property type="match status" value="1"/>
</dbReference>
<dbReference type="Proteomes" id="UP000634136">
    <property type="component" value="Unassembled WGS sequence"/>
</dbReference>
<sequence length="713" mass="79605">MSDSKSNGSTTGGSTKHNADDGAFQLQISDHPGMALVLSPLTGPNYLTWSAAIKTSLEAKDKMGFIDGTLLEHTNAAQYRRWKKVDSMVKAWIGNSVSKDIADTLVCCISTKKLWDELAKRYGRKCGSLLHKIQRELSSIQQGSDLVATCYGKLHRGWDELDQLVPLPGEILNMTPLPADVVAFNMVANVESERVESKKANSNKRVSANLVGTSSGSNQDSEQKKDGASKNSELANMVSMLFKQEMGKYLKVKEPEEHANYANILNFVGNSFNHSNDNYLSLMHGSWILDTGASSHMCSDFSLMQHIKSLQPPIKVHLPDSATKIVNTKGQVTLHPKLALHDVLYIPTFKFNLLSVCKLVKETDLHLTFHKNYCIVQDLKSKEVLAVAGVRRNLYVLEYRSFDPIAIKEAMSSHDLSFNITCIVLHTIKENISILWHQRLGHNPLSVITHIPSLSKSTKKDIPVCDTFHLSKQHRLPFPTSQTRANKPLELLHVDTQVPQILETFLKQIQNKYDNTVKIVHTDNGTEFLSAICQNVFAKLDWKTPFEVLNGSKPDYSRIRVFGSLCFVSNNVPHKDKFEERAHKCVFVGYVSGQKAYKAHDLTTHKIHVSRDIVFYESVFPFHHAKSVENFLNTPLVPILNEDSDYPSQILTNPSPTPDTEHHATSQPITDTNNNLSPISPTDSTHSFDSPVIDHSPSTTESSSSHTDPPPLI</sequence>
<dbReference type="Pfam" id="PF22936">
    <property type="entry name" value="Pol_BBD"/>
    <property type="match status" value="1"/>
</dbReference>
<dbReference type="SUPFAM" id="SSF53098">
    <property type="entry name" value="Ribonuclease H-like"/>
    <property type="match status" value="1"/>
</dbReference>
<feature type="compositionally biased region" description="Polar residues" evidence="1">
    <location>
        <begin position="665"/>
        <end position="688"/>
    </location>
</feature>
<gene>
    <name evidence="5" type="ORF">G2W53_013981</name>
</gene>
<feature type="compositionally biased region" description="Low complexity" evidence="1">
    <location>
        <begin position="1"/>
        <end position="15"/>
    </location>
</feature>
<protein>
    <submittedName>
        <fullName evidence="5">Retrovirus-related Pol polyprotein from transposon RE2</fullName>
    </submittedName>
</protein>
<dbReference type="InterPro" id="IPR029472">
    <property type="entry name" value="Copia-like_N"/>
</dbReference>
<feature type="domain" description="Retroviral polymerase SH3-like" evidence="4">
    <location>
        <begin position="564"/>
        <end position="625"/>
    </location>
</feature>
<dbReference type="Pfam" id="PF14244">
    <property type="entry name" value="Retrotran_gag_3"/>
    <property type="match status" value="1"/>
</dbReference>
<proteinExistence type="predicted"/>
<feature type="compositionally biased region" description="Polar residues" evidence="1">
    <location>
        <begin position="203"/>
        <end position="220"/>
    </location>
</feature>
<dbReference type="EMBL" id="JAAIUW010000005">
    <property type="protein sequence ID" value="KAF7831648.1"/>
    <property type="molecule type" value="Genomic_DNA"/>
</dbReference>
<evidence type="ECO:0000259" key="2">
    <source>
        <dbReference type="Pfam" id="PF14244"/>
    </source>
</evidence>
<keyword evidence="6" id="KW-1185">Reference proteome</keyword>
<dbReference type="AlphaFoldDB" id="A0A834WRI4"/>
<feature type="region of interest" description="Disordered" evidence="1">
    <location>
        <begin position="1"/>
        <end position="20"/>
    </location>
</feature>
<comment type="caution">
    <text evidence="5">The sequence shown here is derived from an EMBL/GenBank/DDBJ whole genome shotgun (WGS) entry which is preliminary data.</text>
</comment>
<dbReference type="PANTHER" id="PTHR37610:SF40">
    <property type="entry name" value="OS01G0909600 PROTEIN"/>
    <property type="match status" value="1"/>
</dbReference>
<evidence type="ECO:0000259" key="4">
    <source>
        <dbReference type="Pfam" id="PF25597"/>
    </source>
</evidence>
<dbReference type="InterPro" id="IPR054722">
    <property type="entry name" value="PolX-like_BBD"/>
</dbReference>
<evidence type="ECO:0000256" key="1">
    <source>
        <dbReference type="SAM" id="MobiDB-lite"/>
    </source>
</evidence>
<feature type="domain" description="Retrovirus-related Pol polyprotein from transposon TNT 1-94-like beta-barrel" evidence="3">
    <location>
        <begin position="287"/>
        <end position="361"/>
    </location>
</feature>
<organism evidence="5 6">
    <name type="scientific">Senna tora</name>
    <dbReference type="NCBI Taxonomy" id="362788"/>
    <lineage>
        <taxon>Eukaryota</taxon>
        <taxon>Viridiplantae</taxon>
        <taxon>Streptophyta</taxon>
        <taxon>Embryophyta</taxon>
        <taxon>Tracheophyta</taxon>
        <taxon>Spermatophyta</taxon>
        <taxon>Magnoliopsida</taxon>
        <taxon>eudicotyledons</taxon>
        <taxon>Gunneridae</taxon>
        <taxon>Pentapetalae</taxon>
        <taxon>rosids</taxon>
        <taxon>fabids</taxon>
        <taxon>Fabales</taxon>
        <taxon>Fabaceae</taxon>
        <taxon>Caesalpinioideae</taxon>
        <taxon>Cassia clade</taxon>
        <taxon>Senna</taxon>
    </lineage>
</organism>
<feature type="compositionally biased region" description="Low complexity" evidence="1">
    <location>
        <begin position="694"/>
        <end position="707"/>
    </location>
</feature>
<reference evidence="5" key="1">
    <citation type="submission" date="2020-09" db="EMBL/GenBank/DDBJ databases">
        <title>Genome-Enabled Discovery of Anthraquinone Biosynthesis in Senna tora.</title>
        <authorList>
            <person name="Kang S.-H."/>
            <person name="Pandey R.P."/>
            <person name="Lee C.-M."/>
            <person name="Sim J.-S."/>
            <person name="Jeong J.-T."/>
            <person name="Choi B.-S."/>
            <person name="Jung M."/>
            <person name="Ginzburg D."/>
            <person name="Zhao K."/>
            <person name="Won S.Y."/>
            <person name="Oh T.-J."/>
            <person name="Yu Y."/>
            <person name="Kim N.-H."/>
            <person name="Lee O.R."/>
            <person name="Lee T.-H."/>
            <person name="Bashyal P."/>
            <person name="Kim T.-S."/>
            <person name="Lee W.-H."/>
            <person name="Kawkins C."/>
            <person name="Kim C.-K."/>
            <person name="Kim J.S."/>
            <person name="Ahn B.O."/>
            <person name="Rhee S.Y."/>
            <person name="Sohng J.K."/>
        </authorList>
    </citation>
    <scope>NUCLEOTIDE SEQUENCE</scope>
    <source>
        <tissue evidence="5">Leaf</tissue>
    </source>
</reference>
<dbReference type="PANTHER" id="PTHR37610">
    <property type="entry name" value="CCHC-TYPE DOMAIN-CONTAINING PROTEIN"/>
    <property type="match status" value="1"/>
</dbReference>
<feature type="domain" description="Retrotransposon Copia-like N-terminal" evidence="2">
    <location>
        <begin position="28"/>
        <end position="70"/>
    </location>
</feature>
<feature type="region of interest" description="Disordered" evidence="1">
    <location>
        <begin position="647"/>
        <end position="713"/>
    </location>
</feature>
<feature type="region of interest" description="Disordered" evidence="1">
    <location>
        <begin position="195"/>
        <end position="230"/>
    </location>
</feature>